<organism evidence="4 5">
    <name type="scientific">Winogradskya humida</name>
    <dbReference type="NCBI Taxonomy" id="113566"/>
    <lineage>
        <taxon>Bacteria</taxon>
        <taxon>Bacillati</taxon>
        <taxon>Actinomycetota</taxon>
        <taxon>Actinomycetes</taxon>
        <taxon>Micromonosporales</taxon>
        <taxon>Micromonosporaceae</taxon>
        <taxon>Winogradskya</taxon>
    </lineage>
</organism>
<dbReference type="PANTHER" id="PTHR44591:SF19">
    <property type="entry name" value="TWO-COMPONENT RESPONSE REGULATOR-RELATED"/>
    <property type="match status" value="1"/>
</dbReference>
<gene>
    <name evidence="4" type="ORF">Ahu01nite_060520</name>
</gene>
<dbReference type="InterPro" id="IPR011006">
    <property type="entry name" value="CheY-like_superfamily"/>
</dbReference>
<dbReference type="SMART" id="SM00448">
    <property type="entry name" value="REC"/>
    <property type="match status" value="1"/>
</dbReference>
<dbReference type="CDD" id="cd17569">
    <property type="entry name" value="REC_HupR-like"/>
    <property type="match status" value="1"/>
</dbReference>
<accession>A0ABQ3ZWJ4</accession>
<feature type="modified residue" description="4-aspartylphosphate" evidence="2">
    <location>
        <position position="54"/>
    </location>
</feature>
<keyword evidence="1 2" id="KW-0597">Phosphoprotein</keyword>
<proteinExistence type="predicted"/>
<dbReference type="EMBL" id="BOMN01000087">
    <property type="protein sequence ID" value="GIE22950.1"/>
    <property type="molecule type" value="Genomic_DNA"/>
</dbReference>
<evidence type="ECO:0000259" key="3">
    <source>
        <dbReference type="PROSITE" id="PS50110"/>
    </source>
</evidence>
<evidence type="ECO:0000313" key="4">
    <source>
        <dbReference type="EMBL" id="GIE22950.1"/>
    </source>
</evidence>
<protein>
    <submittedName>
        <fullName evidence="4">Response regulator receiver modulated metal-depenent phosphohydrolase</fullName>
    </submittedName>
</protein>
<feature type="domain" description="Response regulatory" evidence="3">
    <location>
        <begin position="6"/>
        <end position="120"/>
    </location>
</feature>
<sequence length="383" mass="40596">MTTLPKILLVDDEPNLLNGLRRQLRRDFEVVTAVGAANGLFSLKDGPFEVIVSDFLMPGINGAEFLAAVRKSAPDATRMLLTGHTNLADAASTVNDGGIFRMLLKPVDQETMTAALRDCVAQYRLVTGQRELLEQTLHGSVKALMDVLALANPAAFARASRMRRTAAAVLDRVPAADRWAVELAVMMSQLGAVSLPPAVTDKLSAGGPLTEAEQRMLDEVPDVAERLIAGIPRLTVVTDAIRGSRAGTGEDVPYGARLLRLVRDYDLLVEGGATAEIACLTLQAREGWYDPALLAALTVEVRDDSFGAVTAVALQELGIGMVLAAGVHSGSGTLLVHEGQEVTPSLLSRLQNFASLDDGVAEPLMVRTVGADVTVAELSAIAR</sequence>
<dbReference type="InterPro" id="IPR001789">
    <property type="entry name" value="Sig_transdc_resp-reg_receiver"/>
</dbReference>
<dbReference type="Pfam" id="PF00072">
    <property type="entry name" value="Response_reg"/>
    <property type="match status" value="1"/>
</dbReference>
<dbReference type="RefSeq" id="WP_203840026.1">
    <property type="nucleotide sequence ID" value="NZ_BAAATV010000014.1"/>
</dbReference>
<dbReference type="PROSITE" id="PS50110">
    <property type="entry name" value="RESPONSE_REGULATORY"/>
    <property type="match status" value="1"/>
</dbReference>
<dbReference type="Gene3D" id="1.10.3210.10">
    <property type="entry name" value="Hypothetical protein af1432"/>
    <property type="match status" value="1"/>
</dbReference>
<evidence type="ECO:0000313" key="5">
    <source>
        <dbReference type="Proteomes" id="UP000603200"/>
    </source>
</evidence>
<dbReference type="Proteomes" id="UP000603200">
    <property type="component" value="Unassembled WGS sequence"/>
</dbReference>
<reference evidence="4 5" key="1">
    <citation type="submission" date="2021-01" db="EMBL/GenBank/DDBJ databases">
        <title>Whole genome shotgun sequence of Actinoplanes humidus NBRC 14915.</title>
        <authorList>
            <person name="Komaki H."/>
            <person name="Tamura T."/>
        </authorList>
    </citation>
    <scope>NUCLEOTIDE SEQUENCE [LARGE SCALE GENOMIC DNA]</scope>
    <source>
        <strain evidence="4 5">NBRC 14915</strain>
    </source>
</reference>
<dbReference type="SUPFAM" id="SSF52172">
    <property type="entry name" value="CheY-like"/>
    <property type="match status" value="1"/>
</dbReference>
<comment type="caution">
    <text evidence="4">The sequence shown here is derived from an EMBL/GenBank/DDBJ whole genome shotgun (WGS) entry which is preliminary data.</text>
</comment>
<dbReference type="PANTHER" id="PTHR44591">
    <property type="entry name" value="STRESS RESPONSE REGULATOR PROTEIN 1"/>
    <property type="match status" value="1"/>
</dbReference>
<evidence type="ECO:0000256" key="1">
    <source>
        <dbReference type="ARBA" id="ARBA00022553"/>
    </source>
</evidence>
<dbReference type="Gene3D" id="3.40.50.2300">
    <property type="match status" value="1"/>
</dbReference>
<keyword evidence="5" id="KW-1185">Reference proteome</keyword>
<evidence type="ECO:0000256" key="2">
    <source>
        <dbReference type="PROSITE-ProRule" id="PRU00169"/>
    </source>
</evidence>
<name>A0ABQ3ZWJ4_9ACTN</name>
<dbReference type="Pfam" id="PF13487">
    <property type="entry name" value="HD_5"/>
    <property type="match status" value="1"/>
</dbReference>
<dbReference type="InterPro" id="IPR050595">
    <property type="entry name" value="Bact_response_regulator"/>
</dbReference>